<name>A8LN22_DINSH</name>
<protein>
    <submittedName>
        <fullName evidence="1">Uncharacterized protein</fullName>
    </submittedName>
</protein>
<sequence>MMLSKVDFEDLFPHLFPPAARPAHPPVIGAKAEAGPDRAVSEVRADDAMIGAKPVAANLNGMRQKEIA</sequence>
<dbReference type="STRING" id="398580.Dshi_0417"/>
<dbReference type="HOGENOM" id="CLU_2787160_0_0_5"/>
<organism evidence="1 2">
    <name type="scientific">Dinoroseobacter shibae (strain DSM 16493 / NCIMB 14021 / DFL 12)</name>
    <dbReference type="NCBI Taxonomy" id="398580"/>
    <lineage>
        <taxon>Bacteria</taxon>
        <taxon>Pseudomonadati</taxon>
        <taxon>Pseudomonadota</taxon>
        <taxon>Alphaproteobacteria</taxon>
        <taxon>Rhodobacterales</taxon>
        <taxon>Roseobacteraceae</taxon>
        <taxon>Dinoroseobacter</taxon>
    </lineage>
</organism>
<keyword evidence="2" id="KW-1185">Reference proteome</keyword>
<dbReference type="EMBL" id="CP000830">
    <property type="protein sequence ID" value="ABV92166.1"/>
    <property type="molecule type" value="Genomic_DNA"/>
</dbReference>
<dbReference type="KEGG" id="dsh:Dshi_0417"/>
<evidence type="ECO:0000313" key="2">
    <source>
        <dbReference type="Proteomes" id="UP000006833"/>
    </source>
</evidence>
<dbReference type="RefSeq" id="WP_012177096.1">
    <property type="nucleotide sequence ID" value="NC_009952.1"/>
</dbReference>
<reference evidence="2" key="1">
    <citation type="journal article" date="2010" name="ISME J.">
        <title>The complete genome sequence of the algal symbiont Dinoroseobacter shibae: a hitchhiker's guide to life in the sea.</title>
        <authorList>
            <person name="Wagner-Dobler I."/>
            <person name="Ballhausen B."/>
            <person name="Berger M."/>
            <person name="Brinkhoff T."/>
            <person name="Buchholz I."/>
            <person name="Bunk B."/>
            <person name="Cypionka H."/>
            <person name="Daniel R."/>
            <person name="Drepper T."/>
            <person name="Gerdts G."/>
            <person name="Hahnke S."/>
            <person name="Han C."/>
            <person name="Jahn D."/>
            <person name="Kalhoefer D."/>
            <person name="Kiss H."/>
            <person name="Klenk H.P."/>
            <person name="Kyrpides N."/>
            <person name="Liebl W."/>
            <person name="Liesegang H."/>
            <person name="Meincke L."/>
            <person name="Pati A."/>
            <person name="Petersen J."/>
            <person name="Piekarski T."/>
            <person name="Pommerenke C."/>
            <person name="Pradella S."/>
            <person name="Pukall R."/>
            <person name="Rabus R."/>
            <person name="Stackebrandt E."/>
            <person name="Thole S."/>
            <person name="Thompson L."/>
            <person name="Tielen P."/>
            <person name="Tomasch J."/>
            <person name="von Jan M."/>
            <person name="Wanphrut N."/>
            <person name="Wichels A."/>
            <person name="Zech H."/>
            <person name="Simon M."/>
        </authorList>
    </citation>
    <scope>NUCLEOTIDE SEQUENCE [LARGE SCALE GENOMIC DNA]</scope>
    <source>
        <strain evidence="2">DSM 16493 / NCIMB 14021 / DFL 12</strain>
    </source>
</reference>
<proteinExistence type="predicted"/>
<gene>
    <name evidence="1" type="ordered locus">Dshi_0417</name>
</gene>
<accession>A8LN22</accession>
<dbReference type="OrthoDB" id="7862974at2"/>
<dbReference type="AlphaFoldDB" id="A8LN22"/>
<dbReference type="Proteomes" id="UP000006833">
    <property type="component" value="Chromosome"/>
</dbReference>
<evidence type="ECO:0000313" key="1">
    <source>
        <dbReference type="EMBL" id="ABV92166.1"/>
    </source>
</evidence>